<organism evidence="2">
    <name type="scientific">Anopheles darlingi</name>
    <name type="common">Mosquito</name>
    <dbReference type="NCBI Taxonomy" id="43151"/>
    <lineage>
        <taxon>Eukaryota</taxon>
        <taxon>Metazoa</taxon>
        <taxon>Ecdysozoa</taxon>
        <taxon>Arthropoda</taxon>
        <taxon>Hexapoda</taxon>
        <taxon>Insecta</taxon>
        <taxon>Pterygota</taxon>
        <taxon>Neoptera</taxon>
        <taxon>Endopterygota</taxon>
        <taxon>Diptera</taxon>
        <taxon>Nematocera</taxon>
        <taxon>Culicoidea</taxon>
        <taxon>Culicidae</taxon>
        <taxon>Anophelinae</taxon>
        <taxon>Anopheles</taxon>
    </lineage>
</organism>
<keyword evidence="1" id="KW-0732">Signal</keyword>
<proteinExistence type="predicted"/>
<protein>
    <submittedName>
        <fullName evidence="2">Putative secreted protein</fullName>
    </submittedName>
</protein>
<feature type="chain" id="PRO_5014682456" evidence="1">
    <location>
        <begin position="24"/>
        <end position="66"/>
    </location>
</feature>
<accession>A0A2M4D402</accession>
<dbReference type="AlphaFoldDB" id="A0A2M4D402"/>
<evidence type="ECO:0000256" key="1">
    <source>
        <dbReference type="SAM" id="SignalP"/>
    </source>
</evidence>
<reference evidence="2" key="1">
    <citation type="submission" date="2018-01" db="EMBL/GenBank/DDBJ databases">
        <title>An insight into the sialome of Amazonian anophelines.</title>
        <authorList>
            <person name="Ribeiro J.M."/>
            <person name="Scarpassa V."/>
            <person name="Calvo E."/>
        </authorList>
    </citation>
    <scope>NUCLEOTIDE SEQUENCE</scope>
</reference>
<evidence type="ECO:0000313" key="2">
    <source>
        <dbReference type="EMBL" id="MBW72259.1"/>
    </source>
</evidence>
<sequence length="66" mass="7440">MKKILSNAASLCVRVVLLVACNGFHQNEYHQSRTVYDNSGWAERVCLATQQCPVYTHAIFISLLAR</sequence>
<feature type="signal peptide" evidence="1">
    <location>
        <begin position="1"/>
        <end position="23"/>
    </location>
</feature>
<name>A0A2M4D402_ANODA</name>
<dbReference type="EMBL" id="GGFL01008081">
    <property type="protein sequence ID" value="MBW72259.1"/>
    <property type="molecule type" value="Transcribed_RNA"/>
</dbReference>